<dbReference type="AlphaFoldDB" id="A0A117R5S9"/>
<dbReference type="Gene3D" id="2.60.120.10">
    <property type="entry name" value="Jelly Rolls"/>
    <property type="match status" value="1"/>
</dbReference>
<dbReference type="PANTHER" id="PTHR36440:SF1">
    <property type="entry name" value="PUTATIVE (AFU_ORTHOLOGUE AFUA_8G07350)-RELATED"/>
    <property type="match status" value="1"/>
</dbReference>
<accession>A0A117R5S9</accession>
<proteinExistence type="predicted"/>
<name>A0A117R5S9_9ACTN</name>
<dbReference type="InterPro" id="IPR011051">
    <property type="entry name" value="RmlC_Cupin_sf"/>
</dbReference>
<comment type="caution">
    <text evidence="2">The sequence shown here is derived from an EMBL/GenBank/DDBJ whole genome shotgun (WGS) entry which is preliminary data.</text>
</comment>
<evidence type="ECO:0000313" key="2">
    <source>
        <dbReference type="EMBL" id="KUN72643.1"/>
    </source>
</evidence>
<dbReference type="SUPFAM" id="SSF51182">
    <property type="entry name" value="RmlC-like cupins"/>
    <property type="match status" value="1"/>
</dbReference>
<reference evidence="2 3" key="1">
    <citation type="submission" date="2015-10" db="EMBL/GenBank/DDBJ databases">
        <title>Draft genome sequence of Streptomyces canus DSM 40017, type strain for the species Streptomyces canus.</title>
        <authorList>
            <person name="Ruckert C."/>
            <person name="Winkler A."/>
            <person name="Kalinowski J."/>
            <person name="Kampfer P."/>
            <person name="Glaeser S."/>
        </authorList>
    </citation>
    <scope>NUCLEOTIDE SEQUENCE [LARGE SCALE GENOMIC DNA]</scope>
    <source>
        <strain evidence="2 3">DSM 40017</strain>
    </source>
</reference>
<sequence>MPLVRNPGDRKNFRYYDNEIEQVVSSAETGGLITVSRALVRPGQAPPLHTHTREDESWIILSGRVRFWVGSTSLDECDVHEAEPGAYVFGPRSVPHTYQAVTSTAELLCVINPGAIEGFFHEAGAADTRSDTAHSLLEEYGFVIHDNPPPAAQTY</sequence>
<dbReference type="STRING" id="58343.AQJ46_11725"/>
<dbReference type="PANTHER" id="PTHR36440">
    <property type="entry name" value="PUTATIVE (AFU_ORTHOLOGUE AFUA_8G07350)-RELATED"/>
    <property type="match status" value="1"/>
</dbReference>
<feature type="domain" description="Cupin type-2" evidence="1">
    <location>
        <begin position="39"/>
        <end position="110"/>
    </location>
</feature>
<dbReference type="EMBL" id="LMWU01000011">
    <property type="protein sequence ID" value="KUN72643.1"/>
    <property type="molecule type" value="Genomic_DNA"/>
</dbReference>
<dbReference type="InterPro" id="IPR053146">
    <property type="entry name" value="QDO-like"/>
</dbReference>
<dbReference type="Proteomes" id="UP000053669">
    <property type="component" value="Unassembled WGS sequence"/>
</dbReference>
<gene>
    <name evidence="2" type="ORF">AQJ46_11725</name>
</gene>
<protein>
    <submittedName>
        <fullName evidence="2">Cupin</fullName>
    </submittedName>
</protein>
<dbReference type="InterPro" id="IPR014710">
    <property type="entry name" value="RmlC-like_jellyroll"/>
</dbReference>
<dbReference type="InterPro" id="IPR013096">
    <property type="entry name" value="Cupin_2"/>
</dbReference>
<dbReference type="Pfam" id="PF07883">
    <property type="entry name" value="Cupin_2"/>
    <property type="match status" value="1"/>
</dbReference>
<evidence type="ECO:0000313" key="3">
    <source>
        <dbReference type="Proteomes" id="UP000053669"/>
    </source>
</evidence>
<organism evidence="2 3">
    <name type="scientific">Streptomyces canus</name>
    <dbReference type="NCBI Taxonomy" id="58343"/>
    <lineage>
        <taxon>Bacteria</taxon>
        <taxon>Bacillati</taxon>
        <taxon>Actinomycetota</taxon>
        <taxon>Actinomycetes</taxon>
        <taxon>Kitasatosporales</taxon>
        <taxon>Streptomycetaceae</taxon>
        <taxon>Streptomyces</taxon>
        <taxon>Streptomyces aurantiacus group</taxon>
    </lineage>
</organism>
<evidence type="ECO:0000259" key="1">
    <source>
        <dbReference type="Pfam" id="PF07883"/>
    </source>
</evidence>